<gene>
    <name evidence="1" type="ORF">JTE90_019354</name>
</gene>
<proteinExistence type="predicted"/>
<dbReference type="Proteomes" id="UP000827092">
    <property type="component" value="Unassembled WGS sequence"/>
</dbReference>
<evidence type="ECO:0000313" key="1">
    <source>
        <dbReference type="EMBL" id="KAG8184758.1"/>
    </source>
</evidence>
<name>A0AAV6ULU9_9ARAC</name>
<sequence length="76" mass="8402">MCIIHKLEEKRDMESHIRIAVFLLVIVVLDLAVALQVQSLKESQGEIAREGKCGKDGDRCHSAQATFANTEFSASD</sequence>
<keyword evidence="2" id="KW-1185">Reference proteome</keyword>
<protein>
    <submittedName>
        <fullName evidence="1">Uncharacterized protein</fullName>
    </submittedName>
</protein>
<dbReference type="EMBL" id="JAFNEN010000363">
    <property type="protein sequence ID" value="KAG8184758.1"/>
    <property type="molecule type" value="Genomic_DNA"/>
</dbReference>
<reference evidence="1 2" key="1">
    <citation type="journal article" date="2022" name="Nat. Ecol. Evol.">
        <title>A masculinizing supergene underlies an exaggerated male reproductive morph in a spider.</title>
        <authorList>
            <person name="Hendrickx F."/>
            <person name="De Corte Z."/>
            <person name="Sonet G."/>
            <person name="Van Belleghem S.M."/>
            <person name="Kostlbacher S."/>
            <person name="Vangestel C."/>
        </authorList>
    </citation>
    <scope>NUCLEOTIDE SEQUENCE [LARGE SCALE GENOMIC DNA]</scope>
    <source>
        <strain evidence="1">W744_W776</strain>
    </source>
</reference>
<dbReference type="AlphaFoldDB" id="A0AAV6ULU9"/>
<comment type="caution">
    <text evidence="1">The sequence shown here is derived from an EMBL/GenBank/DDBJ whole genome shotgun (WGS) entry which is preliminary data.</text>
</comment>
<organism evidence="1 2">
    <name type="scientific">Oedothorax gibbosus</name>
    <dbReference type="NCBI Taxonomy" id="931172"/>
    <lineage>
        <taxon>Eukaryota</taxon>
        <taxon>Metazoa</taxon>
        <taxon>Ecdysozoa</taxon>
        <taxon>Arthropoda</taxon>
        <taxon>Chelicerata</taxon>
        <taxon>Arachnida</taxon>
        <taxon>Araneae</taxon>
        <taxon>Araneomorphae</taxon>
        <taxon>Entelegynae</taxon>
        <taxon>Araneoidea</taxon>
        <taxon>Linyphiidae</taxon>
        <taxon>Erigoninae</taxon>
        <taxon>Oedothorax</taxon>
    </lineage>
</organism>
<evidence type="ECO:0000313" key="2">
    <source>
        <dbReference type="Proteomes" id="UP000827092"/>
    </source>
</evidence>
<accession>A0AAV6ULU9</accession>